<accession>A0A662ZGQ0</accession>
<dbReference type="PANTHER" id="PTHR45431">
    <property type="entry name" value="RHODANESE-LIKE DOMAIN-CONTAINING PROTEIN 15, CHLOROPLASTIC"/>
    <property type="match status" value="1"/>
</dbReference>
<feature type="signal peptide" evidence="1">
    <location>
        <begin position="1"/>
        <end position="24"/>
    </location>
</feature>
<dbReference type="RefSeq" id="WP_031578208.1">
    <property type="nucleotide sequence ID" value="NZ_FOXF01000005.1"/>
</dbReference>
<feature type="chain" id="PRO_5024874199" evidence="1">
    <location>
        <begin position="25"/>
        <end position="112"/>
    </location>
</feature>
<dbReference type="EMBL" id="FOXF01000005">
    <property type="protein sequence ID" value="SFP13025.1"/>
    <property type="molecule type" value="Genomic_DNA"/>
</dbReference>
<dbReference type="OrthoDB" id="9789585at2"/>
<dbReference type="SMART" id="SM00450">
    <property type="entry name" value="RHOD"/>
    <property type="match status" value="1"/>
</dbReference>
<dbReference type="CDD" id="cd00158">
    <property type="entry name" value="RHOD"/>
    <property type="match status" value="1"/>
</dbReference>
<dbReference type="InterPro" id="IPR001763">
    <property type="entry name" value="Rhodanese-like_dom"/>
</dbReference>
<dbReference type="InterPro" id="IPR052367">
    <property type="entry name" value="Thiosulfate_ST/Rhodanese-like"/>
</dbReference>
<protein>
    <submittedName>
        <fullName evidence="3">Phage shock protein E</fullName>
    </submittedName>
</protein>
<dbReference type="Pfam" id="PF00581">
    <property type="entry name" value="Rhodanese"/>
    <property type="match status" value="1"/>
</dbReference>
<evidence type="ECO:0000313" key="4">
    <source>
        <dbReference type="Proteomes" id="UP000243745"/>
    </source>
</evidence>
<dbReference type="PANTHER" id="PTHR45431:SF3">
    <property type="entry name" value="RHODANESE-LIKE DOMAIN-CONTAINING PROTEIN 15, CHLOROPLASTIC"/>
    <property type="match status" value="1"/>
</dbReference>
<dbReference type="AlphaFoldDB" id="A0A662ZGQ0"/>
<evidence type="ECO:0000256" key="1">
    <source>
        <dbReference type="SAM" id="SignalP"/>
    </source>
</evidence>
<organism evidence="3 4">
    <name type="scientific">Ruminobacter amylophilus</name>
    <dbReference type="NCBI Taxonomy" id="867"/>
    <lineage>
        <taxon>Bacteria</taxon>
        <taxon>Pseudomonadati</taxon>
        <taxon>Pseudomonadota</taxon>
        <taxon>Gammaproteobacteria</taxon>
        <taxon>Aeromonadales</taxon>
        <taxon>Succinivibrionaceae</taxon>
        <taxon>Ruminobacter</taxon>
    </lineage>
</organism>
<proteinExistence type="predicted"/>
<evidence type="ECO:0000313" key="3">
    <source>
        <dbReference type="EMBL" id="SFP13025.1"/>
    </source>
</evidence>
<dbReference type="Gene3D" id="3.40.250.10">
    <property type="entry name" value="Rhodanese-like domain"/>
    <property type="match status" value="1"/>
</dbReference>
<evidence type="ECO:0000259" key="2">
    <source>
        <dbReference type="PROSITE" id="PS50206"/>
    </source>
</evidence>
<dbReference type="InterPro" id="IPR036873">
    <property type="entry name" value="Rhodanese-like_dom_sf"/>
</dbReference>
<sequence>MNKLFSFILAGTAALFSCSATCFAQDFIIDVRSPAEYESGHAENSINIVFSDIVKGVTENDIKKDDTIYVYCLSGKRAERAKNSLNNAGYQNVINLGGYEDAVVYFKEHPVK</sequence>
<dbReference type="Proteomes" id="UP000243745">
    <property type="component" value="Unassembled WGS sequence"/>
</dbReference>
<dbReference type="PROSITE" id="PS51257">
    <property type="entry name" value="PROKAR_LIPOPROTEIN"/>
    <property type="match status" value="1"/>
</dbReference>
<reference evidence="3 4" key="1">
    <citation type="submission" date="2016-10" db="EMBL/GenBank/DDBJ databases">
        <authorList>
            <person name="Varghese N."/>
            <person name="Submissions S."/>
        </authorList>
    </citation>
    <scope>NUCLEOTIDE SEQUENCE [LARGE SCALE GENOMIC DNA]</scope>
    <source>
        <strain evidence="3 4">DSM 1361</strain>
    </source>
</reference>
<keyword evidence="4" id="KW-1185">Reference proteome</keyword>
<keyword evidence="1" id="KW-0732">Signal</keyword>
<gene>
    <name evidence="3" type="ORF">SAMN02910344_00517</name>
</gene>
<name>A0A662ZGQ0_9GAMM</name>
<dbReference type="SUPFAM" id="SSF52821">
    <property type="entry name" value="Rhodanese/Cell cycle control phosphatase"/>
    <property type="match status" value="1"/>
</dbReference>
<feature type="domain" description="Rhodanese" evidence="2">
    <location>
        <begin position="22"/>
        <end position="104"/>
    </location>
</feature>
<dbReference type="PROSITE" id="PS50206">
    <property type="entry name" value="RHODANESE_3"/>
    <property type="match status" value="1"/>
</dbReference>